<name>A0AC34QDD5_9BILA</name>
<dbReference type="Proteomes" id="UP000887576">
    <property type="component" value="Unplaced"/>
</dbReference>
<evidence type="ECO:0000313" key="2">
    <source>
        <dbReference type="WBParaSite" id="JU765_v2.g15320.t1"/>
    </source>
</evidence>
<protein>
    <submittedName>
        <fullName evidence="2">Thioredoxin domain-containing protein</fullName>
    </submittedName>
</protein>
<dbReference type="WBParaSite" id="JU765_v2.g15320.t1">
    <property type="protein sequence ID" value="JU765_v2.g15320.t1"/>
    <property type="gene ID" value="JU765_v2.g15320"/>
</dbReference>
<evidence type="ECO:0000313" key="1">
    <source>
        <dbReference type="Proteomes" id="UP000887576"/>
    </source>
</evidence>
<sequence>MLNTMKSLFLFVCIYKFVQADVVDDIFKPLSVPDNPISTCAKHNLFVYSALKQCPVVDDTCCLNLYLRDPEYKNSLTCTLVGPFPNNSLHILNSTDFLKLVAQRDSCTRPWCMISLMYSKSCIFSAKVAERFEELASIFPHLMVTAVDVSSKDGSMDTLISHYGIAATPVLVLWENGLPRYKVTEEPGNFDAVVQVLQNKSDLFPAKNWTKDTCLEQECPELENVIPVNKSNRLRQAFIVDEQMQSFDWYMLMAVIGLILQGLYVFEARRQNGIPWKNLEFGF</sequence>
<proteinExistence type="predicted"/>
<organism evidence="1 2">
    <name type="scientific">Panagrolaimus sp. JU765</name>
    <dbReference type="NCBI Taxonomy" id="591449"/>
    <lineage>
        <taxon>Eukaryota</taxon>
        <taxon>Metazoa</taxon>
        <taxon>Ecdysozoa</taxon>
        <taxon>Nematoda</taxon>
        <taxon>Chromadorea</taxon>
        <taxon>Rhabditida</taxon>
        <taxon>Tylenchina</taxon>
        <taxon>Panagrolaimomorpha</taxon>
        <taxon>Panagrolaimoidea</taxon>
        <taxon>Panagrolaimidae</taxon>
        <taxon>Panagrolaimus</taxon>
    </lineage>
</organism>
<reference evidence="2" key="1">
    <citation type="submission" date="2022-11" db="UniProtKB">
        <authorList>
            <consortium name="WormBaseParasite"/>
        </authorList>
    </citation>
    <scope>IDENTIFICATION</scope>
</reference>
<accession>A0AC34QDD5</accession>